<reference evidence="1 2" key="1">
    <citation type="submission" date="2019-08" db="EMBL/GenBank/DDBJ databases">
        <title>Phlebobacter frassis gen. nov. sp. nov., a new member of family Sphingobacteriaceae isolated from sand fly rearing media.</title>
        <authorList>
            <person name="Kakumanu M.L."/>
            <person name="Marayati B.F."/>
            <person name="Wada-Katsumata A."/>
            <person name="Wasserberg G."/>
            <person name="Schal C."/>
            <person name="Apperson C.S."/>
            <person name="Ponnusamy L."/>
        </authorList>
    </citation>
    <scope>NUCLEOTIDE SEQUENCE [LARGE SCALE GENOMIC DNA]</scope>
    <source>
        <strain evidence="1 2">SSI9</strain>
    </source>
</reference>
<sequence>MMKNTQKKLKAKHFRYLSKRYIKNPDLFLEEVLHQSGLNWSSNFNYMINSCFYPPMRTSTTFEFGYIYIHLAQMIEIGVVFLEQYNLEPMDKDDVFQYQCLEIFNAEVEDARIFPTKSLRAFYGFKSLKEWYNVLDNLLLYKDYGKDNMEQIQLYLEYIPIREFLVKLPLVLSEIYKRGGL</sequence>
<dbReference type="AlphaFoldDB" id="A0A5D4H9S8"/>
<dbReference type="Proteomes" id="UP000322362">
    <property type="component" value="Unassembled WGS sequence"/>
</dbReference>
<comment type="caution">
    <text evidence="1">The sequence shown here is derived from an EMBL/GenBank/DDBJ whole genome shotgun (WGS) entry which is preliminary data.</text>
</comment>
<evidence type="ECO:0000313" key="2">
    <source>
        <dbReference type="Proteomes" id="UP000322362"/>
    </source>
</evidence>
<dbReference type="EMBL" id="VTAV01000003">
    <property type="protein sequence ID" value="TYR37052.1"/>
    <property type="molecule type" value="Genomic_DNA"/>
</dbReference>
<proteinExistence type="predicted"/>
<evidence type="ECO:0000313" key="1">
    <source>
        <dbReference type="EMBL" id="TYR37052.1"/>
    </source>
</evidence>
<accession>A0A5D4H9S8</accession>
<organism evidence="1 2">
    <name type="scientific">Sphingobacterium phlebotomi</name>
    <dbReference type="NCBI Taxonomy" id="2605433"/>
    <lineage>
        <taxon>Bacteria</taxon>
        <taxon>Pseudomonadati</taxon>
        <taxon>Bacteroidota</taxon>
        <taxon>Sphingobacteriia</taxon>
        <taxon>Sphingobacteriales</taxon>
        <taxon>Sphingobacteriaceae</taxon>
        <taxon>Sphingobacterium</taxon>
    </lineage>
</organism>
<keyword evidence="2" id="KW-1185">Reference proteome</keyword>
<dbReference type="RefSeq" id="WP_148918638.1">
    <property type="nucleotide sequence ID" value="NZ_VTAV01000003.1"/>
</dbReference>
<name>A0A5D4H9S8_9SPHI</name>
<gene>
    <name evidence="1" type="ORF">FXV77_07720</name>
</gene>
<protein>
    <submittedName>
        <fullName evidence="1">Uncharacterized protein</fullName>
    </submittedName>
</protein>